<sequence length="380" mass="45414">MLRLLIQKYKKISKTAFWLVTISTVSPVLILVACSQNLEPEKPKDKPTKPVEKPVEKMPSNPFEKWGKNWDSFLEKNPSAAIYEKVTNDKKPFIQLNTFGFKYFTFSDWYWGWYYGGNEKSLEGSYIEIRKDDSDKDNELIDWKTGQETPKMEPFITGGFIKKPSWIYENGNKNIWYKKGDEKYKLYVEKSEIEKKFDTNHKSISLIKNEDDLKTALRFDNDSWKIYYEYFKSIDNEWINVTGQKYKEVCYYGSGCEPIKDLTSRFLPWSKTFNYPLIKYKMNLNKYNYLFLKDFWNLWIPHVEADIFLEGGITIENYDIDVENKNITLDFREISGLLPMQFVQNMEWRARSDRLTSFMIPVEKNKLNDFDFNDWTITYK</sequence>
<feature type="compositionally biased region" description="Basic and acidic residues" evidence="1">
    <location>
        <begin position="40"/>
        <end position="56"/>
    </location>
</feature>
<evidence type="ECO:0000313" key="3">
    <source>
        <dbReference type="Proteomes" id="UP000216943"/>
    </source>
</evidence>
<dbReference type="AlphaFoldDB" id="A0A269TJM0"/>
<organism evidence="2 3">
    <name type="scientific">Mycoplasmopsis agassizii</name>
    <dbReference type="NCBI Taxonomy" id="33922"/>
    <lineage>
        <taxon>Bacteria</taxon>
        <taxon>Bacillati</taxon>
        <taxon>Mycoplasmatota</taxon>
        <taxon>Mycoplasmoidales</taxon>
        <taxon>Metamycoplasmataceae</taxon>
        <taxon>Mycoplasmopsis</taxon>
    </lineage>
</organism>
<dbReference type="PROSITE" id="PS51257">
    <property type="entry name" value="PROKAR_LIPOPROTEIN"/>
    <property type="match status" value="1"/>
</dbReference>
<reference evidence="3" key="1">
    <citation type="submission" date="2017-08" db="EMBL/GenBank/DDBJ databases">
        <authorList>
            <person name="Alvarez-Ponce D."/>
            <person name="Weitzman C.L."/>
            <person name="Tillett R.L."/>
            <person name="Sandmeier F.C."/>
            <person name="Tracy C.R."/>
        </authorList>
    </citation>
    <scope>NUCLEOTIDE SEQUENCE [LARGE SCALE GENOMIC DNA]</scope>
    <source>
        <strain evidence="3">723</strain>
    </source>
</reference>
<evidence type="ECO:0000313" key="2">
    <source>
        <dbReference type="EMBL" id="PAK20915.1"/>
    </source>
</evidence>
<dbReference type="EMBL" id="NQNY01000019">
    <property type="protein sequence ID" value="PAK20915.1"/>
    <property type="molecule type" value="Genomic_DNA"/>
</dbReference>
<feature type="region of interest" description="Disordered" evidence="1">
    <location>
        <begin position="40"/>
        <end position="63"/>
    </location>
</feature>
<dbReference type="OrthoDB" id="9916044at2"/>
<proteinExistence type="predicted"/>
<name>A0A269TJM0_9BACT</name>
<gene>
    <name evidence="2" type="ORF">CJJ23_04640</name>
</gene>
<accession>A0A269TJM0</accession>
<dbReference type="RefSeq" id="WP_095335178.1">
    <property type="nucleotide sequence ID" value="NZ_NQNY01000019.1"/>
</dbReference>
<evidence type="ECO:0008006" key="4">
    <source>
        <dbReference type="Google" id="ProtNLM"/>
    </source>
</evidence>
<comment type="caution">
    <text evidence="2">The sequence shown here is derived from an EMBL/GenBank/DDBJ whole genome shotgun (WGS) entry which is preliminary data.</text>
</comment>
<protein>
    <recommendedName>
        <fullName evidence="4">Lipoprotein</fullName>
    </recommendedName>
</protein>
<evidence type="ECO:0000256" key="1">
    <source>
        <dbReference type="SAM" id="MobiDB-lite"/>
    </source>
</evidence>
<dbReference type="Proteomes" id="UP000216943">
    <property type="component" value="Unassembled WGS sequence"/>
</dbReference>